<comment type="subcellular location">
    <subcellularLocation>
        <location evidence="1">Nucleus</location>
    </subcellularLocation>
</comment>
<reference evidence="4" key="1">
    <citation type="journal article" date="2023" name="Proc. Natl. Acad. Sci. U.S.A.">
        <title>Genomic and structural basis for evolution of tropane alkaloid biosynthesis.</title>
        <authorList>
            <person name="Wanga Y.-J."/>
            <person name="Taina T."/>
            <person name="Yua J.-Y."/>
            <person name="Lia J."/>
            <person name="Xua B."/>
            <person name="Chenc J."/>
            <person name="D'Auriad J.C."/>
            <person name="Huanga J.-P."/>
            <person name="Huanga S.-X."/>
        </authorList>
    </citation>
    <scope>NUCLEOTIDE SEQUENCE [LARGE SCALE GENOMIC DNA]</scope>
    <source>
        <strain evidence="4">cv. KIB-2019</strain>
    </source>
</reference>
<dbReference type="AlphaFoldDB" id="A0A9Q1LLE2"/>
<keyword evidence="4" id="KW-1185">Reference proteome</keyword>
<protein>
    <submittedName>
        <fullName evidence="3">Uncharacterized protein</fullName>
    </submittedName>
</protein>
<dbReference type="Pfam" id="PF09739">
    <property type="entry name" value="MCM_bind"/>
    <property type="match status" value="1"/>
</dbReference>
<dbReference type="Proteomes" id="UP001152561">
    <property type="component" value="Unassembled WGS sequence"/>
</dbReference>
<dbReference type="OrthoDB" id="329666at2759"/>
<dbReference type="GO" id="GO:0006261">
    <property type="term" value="P:DNA-templated DNA replication"/>
    <property type="evidence" value="ECO:0007669"/>
    <property type="project" value="TreeGrafter"/>
</dbReference>
<dbReference type="EMBL" id="JAJAGQ010000018">
    <property type="protein sequence ID" value="KAJ8537203.1"/>
    <property type="molecule type" value="Genomic_DNA"/>
</dbReference>
<evidence type="ECO:0000256" key="2">
    <source>
        <dbReference type="ARBA" id="ARBA00023242"/>
    </source>
</evidence>
<proteinExistence type="predicted"/>
<organism evidence="3 4">
    <name type="scientific">Anisodus acutangulus</name>
    <dbReference type="NCBI Taxonomy" id="402998"/>
    <lineage>
        <taxon>Eukaryota</taxon>
        <taxon>Viridiplantae</taxon>
        <taxon>Streptophyta</taxon>
        <taxon>Embryophyta</taxon>
        <taxon>Tracheophyta</taxon>
        <taxon>Spermatophyta</taxon>
        <taxon>Magnoliopsida</taxon>
        <taxon>eudicotyledons</taxon>
        <taxon>Gunneridae</taxon>
        <taxon>Pentapetalae</taxon>
        <taxon>asterids</taxon>
        <taxon>lamiids</taxon>
        <taxon>Solanales</taxon>
        <taxon>Solanaceae</taxon>
        <taxon>Solanoideae</taxon>
        <taxon>Hyoscyameae</taxon>
        <taxon>Anisodus</taxon>
    </lineage>
</organism>
<dbReference type="GO" id="GO:0005634">
    <property type="term" value="C:nucleus"/>
    <property type="evidence" value="ECO:0007669"/>
    <property type="project" value="UniProtKB-SubCell"/>
</dbReference>
<keyword evidence="2" id="KW-0539">Nucleus</keyword>
<evidence type="ECO:0000313" key="3">
    <source>
        <dbReference type="EMBL" id="KAJ8537203.1"/>
    </source>
</evidence>
<dbReference type="PANTHER" id="PTHR13489:SF0">
    <property type="entry name" value="MINI-CHROMOSOME MAINTENANCE COMPLEX-BINDING PROTEIN"/>
    <property type="match status" value="1"/>
</dbReference>
<dbReference type="InterPro" id="IPR019140">
    <property type="entry name" value="MCM_complex-bd"/>
</dbReference>
<comment type="caution">
    <text evidence="3">The sequence shown here is derived from an EMBL/GenBank/DDBJ whole genome shotgun (WGS) entry which is preliminary data.</text>
</comment>
<gene>
    <name evidence="3" type="ORF">K7X08_035604</name>
</gene>
<evidence type="ECO:0000256" key="1">
    <source>
        <dbReference type="ARBA" id="ARBA00004123"/>
    </source>
</evidence>
<dbReference type="PANTHER" id="PTHR13489">
    <property type="entry name" value="MINI-CHROMOSOME MAINTENANCE COMPLEX-BINDING PROTEIN"/>
    <property type="match status" value="1"/>
</dbReference>
<evidence type="ECO:0000313" key="4">
    <source>
        <dbReference type="Proteomes" id="UP001152561"/>
    </source>
</evidence>
<accession>A0A9Q1LLE2</accession>
<sequence length="115" mass="13028">MQSFLMKLEKKTQSGERMSREQVHARVDSIAVGNLSLNLTCFNKETDYQTNRLVSGILQLAEGSHLTIDETQLLEGTLNPTGVENARALRSLLELQRLNMTSLIIRWTCLRTFSC</sequence>
<dbReference type="GO" id="GO:0003682">
    <property type="term" value="F:chromatin binding"/>
    <property type="evidence" value="ECO:0007669"/>
    <property type="project" value="TreeGrafter"/>
</dbReference>
<name>A0A9Q1LLE2_9SOLA</name>